<keyword evidence="3" id="KW-1185">Reference proteome</keyword>
<evidence type="ECO:0000256" key="1">
    <source>
        <dbReference type="SAM" id="MobiDB-lite"/>
    </source>
</evidence>
<proteinExistence type="predicted"/>
<name>A0A9P5N8T0_GYMJU</name>
<dbReference type="Proteomes" id="UP000724874">
    <property type="component" value="Unassembled WGS sequence"/>
</dbReference>
<protein>
    <submittedName>
        <fullName evidence="2">Uncharacterized protein</fullName>
    </submittedName>
</protein>
<feature type="region of interest" description="Disordered" evidence="1">
    <location>
        <begin position="1"/>
        <end position="26"/>
    </location>
</feature>
<organism evidence="2 3">
    <name type="scientific">Gymnopilus junonius</name>
    <name type="common">Spectacular rustgill mushroom</name>
    <name type="synonym">Gymnopilus spectabilis subsp. junonius</name>
    <dbReference type="NCBI Taxonomy" id="109634"/>
    <lineage>
        <taxon>Eukaryota</taxon>
        <taxon>Fungi</taxon>
        <taxon>Dikarya</taxon>
        <taxon>Basidiomycota</taxon>
        <taxon>Agaricomycotina</taxon>
        <taxon>Agaricomycetes</taxon>
        <taxon>Agaricomycetidae</taxon>
        <taxon>Agaricales</taxon>
        <taxon>Agaricineae</taxon>
        <taxon>Hymenogastraceae</taxon>
        <taxon>Gymnopilus</taxon>
    </lineage>
</organism>
<sequence length="220" mass="25651">MPMRGAMQRRWKRRKTQRKETTTGEKRRIPEMIPRKKTMISTKADRNYCRCDTRAIQKGRKWKVKQRREATIAEEDSMIAMKPREKTRNMAVVQSCCRWGVRQGSRRVVAWMHVQPLVVFLFLPDGGSFPGSEVPFPWPCSMQRRMEKRERKWKNKAATKIGNIARLLPSKTNSRWWQGLYVVPAQKPTESTVRGLAPRQTAIVGRKAGFRGPEELNNNA</sequence>
<dbReference type="EMBL" id="JADNYJ010000416">
    <property type="protein sequence ID" value="KAF8869654.1"/>
    <property type="molecule type" value="Genomic_DNA"/>
</dbReference>
<feature type="compositionally biased region" description="Basic residues" evidence="1">
    <location>
        <begin position="7"/>
        <end position="17"/>
    </location>
</feature>
<evidence type="ECO:0000313" key="2">
    <source>
        <dbReference type="EMBL" id="KAF8869654.1"/>
    </source>
</evidence>
<dbReference type="AlphaFoldDB" id="A0A9P5N8T0"/>
<comment type="caution">
    <text evidence="2">The sequence shown here is derived from an EMBL/GenBank/DDBJ whole genome shotgun (WGS) entry which is preliminary data.</text>
</comment>
<reference evidence="2" key="1">
    <citation type="submission" date="2020-11" db="EMBL/GenBank/DDBJ databases">
        <authorList>
            <consortium name="DOE Joint Genome Institute"/>
            <person name="Ahrendt S."/>
            <person name="Riley R."/>
            <person name="Andreopoulos W."/>
            <person name="LaButti K."/>
            <person name="Pangilinan J."/>
            <person name="Ruiz-duenas F.J."/>
            <person name="Barrasa J.M."/>
            <person name="Sanchez-Garcia M."/>
            <person name="Camarero S."/>
            <person name="Miyauchi S."/>
            <person name="Serrano A."/>
            <person name="Linde D."/>
            <person name="Babiker R."/>
            <person name="Drula E."/>
            <person name="Ayuso-Fernandez I."/>
            <person name="Pacheco R."/>
            <person name="Padilla G."/>
            <person name="Ferreira P."/>
            <person name="Barriuso J."/>
            <person name="Kellner H."/>
            <person name="Castanera R."/>
            <person name="Alfaro M."/>
            <person name="Ramirez L."/>
            <person name="Pisabarro A.G."/>
            <person name="Kuo A."/>
            <person name="Tritt A."/>
            <person name="Lipzen A."/>
            <person name="He G."/>
            <person name="Yan M."/>
            <person name="Ng V."/>
            <person name="Cullen D."/>
            <person name="Martin F."/>
            <person name="Rosso M.-N."/>
            <person name="Henrissat B."/>
            <person name="Hibbett D."/>
            <person name="Martinez A.T."/>
            <person name="Grigoriev I.V."/>
        </authorList>
    </citation>
    <scope>NUCLEOTIDE SEQUENCE</scope>
    <source>
        <strain evidence="2">AH 44721</strain>
    </source>
</reference>
<accession>A0A9P5N8T0</accession>
<evidence type="ECO:0000313" key="3">
    <source>
        <dbReference type="Proteomes" id="UP000724874"/>
    </source>
</evidence>
<gene>
    <name evidence="2" type="ORF">CPB84DRAFT_1803739</name>
</gene>